<dbReference type="PANTHER" id="PTHR12241">
    <property type="entry name" value="TUBULIN POLYGLUTAMYLASE"/>
    <property type="match status" value="1"/>
</dbReference>
<proteinExistence type="inferred from homology"/>
<dbReference type="PANTHER" id="PTHR12241:SF161">
    <property type="entry name" value="TUBULIN POLYGLUTAMYLASE TTLL6"/>
    <property type="match status" value="1"/>
</dbReference>
<reference evidence="7 8" key="1">
    <citation type="journal article" date="2024" name="Insects">
        <title>An Improved Chromosome-Level Genome Assembly of the Firefly Pyrocoelia pectoralis.</title>
        <authorList>
            <person name="Fu X."/>
            <person name="Meyer-Rochow V.B."/>
            <person name="Ballantyne L."/>
            <person name="Zhu X."/>
        </authorList>
    </citation>
    <scope>NUCLEOTIDE SEQUENCE [LARGE SCALE GENOMIC DNA]</scope>
    <source>
        <strain evidence="7">XCY_ONT2</strain>
    </source>
</reference>
<dbReference type="AlphaFoldDB" id="A0AAN7VS98"/>
<dbReference type="GO" id="GO:0005524">
    <property type="term" value="F:ATP binding"/>
    <property type="evidence" value="ECO:0007669"/>
    <property type="project" value="UniProtKB-KW"/>
</dbReference>
<dbReference type="PROSITE" id="PS51221">
    <property type="entry name" value="TTL"/>
    <property type="match status" value="1"/>
</dbReference>
<accession>A0AAN7VS98</accession>
<dbReference type="GO" id="GO:0070740">
    <property type="term" value="F:tubulin-glutamic acid ligase activity"/>
    <property type="evidence" value="ECO:0007669"/>
    <property type="project" value="TreeGrafter"/>
</dbReference>
<dbReference type="GO" id="GO:0005874">
    <property type="term" value="C:microtubule"/>
    <property type="evidence" value="ECO:0007669"/>
    <property type="project" value="UniProtKB-KW"/>
</dbReference>
<organism evidence="7 8">
    <name type="scientific">Pyrocoelia pectoralis</name>
    <dbReference type="NCBI Taxonomy" id="417401"/>
    <lineage>
        <taxon>Eukaryota</taxon>
        <taxon>Metazoa</taxon>
        <taxon>Ecdysozoa</taxon>
        <taxon>Arthropoda</taxon>
        <taxon>Hexapoda</taxon>
        <taxon>Insecta</taxon>
        <taxon>Pterygota</taxon>
        <taxon>Neoptera</taxon>
        <taxon>Endopterygota</taxon>
        <taxon>Coleoptera</taxon>
        <taxon>Polyphaga</taxon>
        <taxon>Elateriformia</taxon>
        <taxon>Elateroidea</taxon>
        <taxon>Lampyridae</taxon>
        <taxon>Lampyrinae</taxon>
        <taxon>Pyrocoelia</taxon>
    </lineage>
</organism>
<dbReference type="SUPFAM" id="SSF56059">
    <property type="entry name" value="Glutathione synthetase ATP-binding domain-like"/>
    <property type="match status" value="1"/>
</dbReference>
<dbReference type="Pfam" id="PF03133">
    <property type="entry name" value="TTL"/>
    <property type="match status" value="1"/>
</dbReference>
<keyword evidence="5" id="KW-0067">ATP-binding</keyword>
<dbReference type="GO" id="GO:0015631">
    <property type="term" value="F:tubulin binding"/>
    <property type="evidence" value="ECO:0007669"/>
    <property type="project" value="TreeGrafter"/>
</dbReference>
<keyword evidence="8" id="KW-1185">Reference proteome</keyword>
<evidence type="ECO:0000256" key="3">
    <source>
        <dbReference type="ARBA" id="ARBA00022701"/>
    </source>
</evidence>
<dbReference type="FunFam" id="3.30.470.20:FF:000009">
    <property type="entry name" value="tubulin polyglutamylase TTLL5 isoform X1"/>
    <property type="match status" value="1"/>
</dbReference>
<name>A0AAN7VS98_9COLE</name>
<gene>
    <name evidence="7" type="ORF">RI129_000825</name>
</gene>
<dbReference type="GO" id="GO:0036064">
    <property type="term" value="C:ciliary basal body"/>
    <property type="evidence" value="ECO:0007669"/>
    <property type="project" value="TreeGrafter"/>
</dbReference>
<feature type="compositionally biased region" description="Polar residues" evidence="6">
    <location>
        <begin position="18"/>
        <end position="36"/>
    </location>
</feature>
<evidence type="ECO:0000256" key="4">
    <source>
        <dbReference type="ARBA" id="ARBA00022741"/>
    </source>
</evidence>
<evidence type="ECO:0000313" key="8">
    <source>
        <dbReference type="Proteomes" id="UP001329430"/>
    </source>
</evidence>
<comment type="caution">
    <text evidence="7">The sequence shown here is derived from an EMBL/GenBank/DDBJ whole genome shotgun (WGS) entry which is preliminary data.</text>
</comment>
<evidence type="ECO:0000313" key="7">
    <source>
        <dbReference type="EMBL" id="KAK5649796.1"/>
    </source>
</evidence>
<feature type="region of interest" description="Disordered" evidence="6">
    <location>
        <begin position="1"/>
        <end position="36"/>
    </location>
</feature>
<evidence type="ECO:0000256" key="2">
    <source>
        <dbReference type="ARBA" id="ARBA00022598"/>
    </source>
</evidence>
<dbReference type="InterPro" id="IPR004344">
    <property type="entry name" value="TTL/TTLL_fam"/>
</dbReference>
<keyword evidence="2" id="KW-0436">Ligase</keyword>
<keyword evidence="4" id="KW-0547">Nucleotide-binding</keyword>
<evidence type="ECO:0000256" key="1">
    <source>
        <dbReference type="ARBA" id="ARBA00006820"/>
    </source>
</evidence>
<dbReference type="Proteomes" id="UP001329430">
    <property type="component" value="Chromosome 1"/>
</dbReference>
<evidence type="ECO:0000256" key="6">
    <source>
        <dbReference type="SAM" id="MobiDB-lite"/>
    </source>
</evidence>
<dbReference type="EMBL" id="JAVRBK010000001">
    <property type="protein sequence ID" value="KAK5649796.1"/>
    <property type="molecule type" value="Genomic_DNA"/>
</dbReference>
<sequence length="648" mass="75316">MHDDNSRSSIIFHDSTDGSDISQCSEKGCNSQSPMVNNNDVLNKNFKKEISQLIPTTKKRKKRKVSVCLTNCRYDVVRRVTAKFGFQEVPDNENWNFNWTDLSISIERCKEMKRYQRINHFPGMLEICRKDLLARNLNRMQRLFPKEYNFFPQSWCLPADLGEALTYNRLKKNKTYILKPDAGCQGRGIYLTKTLKDIKPTERMVCQVYISRPFLVDGFKFDLRVYTLITSCDPLRIYVYKEGLCRFATSRYKEPNNINMTNIFMHLTNYAVNKHSRTFNCDNQFGSKRKLTWLNAYLRGMGHDVENLWYRIDDVIIKTIIAAWPVLKHSYTACFPHHDIIPACCELLGIDIILDNRLNPQILEINHSPSFHTDTDLDCEVKEALLQDMFTMLNLNHCDKRRVIREDKKKIRERLLHGIVKDSTCDEKSFTQYYKHEMEFSGDFRLVYPTAHSECQYGKLFNQGQGSLYSDTASSRARETAQVALREEIVLKAKLEASKRVFPVKPLSKTKADSPRLSASKHNIRPIPFSIRSSFQPQIIQESEERERLQRLAQRDFLVRSTNLTEHIYVSLKMNGVLRLQDERKYSKFLKPRTVGKAKSLNNGEGPAIADFLDEMKSKEIIYSHIAQSAGGLMKAEVIRTVHNAVNY</sequence>
<dbReference type="Gene3D" id="3.30.470.20">
    <property type="entry name" value="ATP-grasp fold, B domain"/>
    <property type="match status" value="1"/>
</dbReference>
<protein>
    <submittedName>
        <fullName evidence="7">Uncharacterized protein</fullName>
    </submittedName>
</protein>
<comment type="similarity">
    <text evidence="1">Belongs to the tubulin--tyrosine ligase family.</text>
</comment>
<evidence type="ECO:0000256" key="5">
    <source>
        <dbReference type="ARBA" id="ARBA00022840"/>
    </source>
</evidence>
<dbReference type="GO" id="GO:0000226">
    <property type="term" value="P:microtubule cytoskeleton organization"/>
    <property type="evidence" value="ECO:0007669"/>
    <property type="project" value="TreeGrafter"/>
</dbReference>
<keyword evidence="3" id="KW-0493">Microtubule</keyword>